<dbReference type="Gene3D" id="3.90.780.10">
    <property type="entry name" value="5'-Nucleotidase, C-terminal domain"/>
    <property type="match status" value="1"/>
</dbReference>
<dbReference type="Gene3D" id="3.60.21.10">
    <property type="match status" value="1"/>
</dbReference>
<dbReference type="Proteomes" id="UP000019132">
    <property type="component" value="Unassembled WGS sequence"/>
</dbReference>
<dbReference type="SUPFAM" id="SSF55816">
    <property type="entry name" value="5'-nucleotidase (syn. UDP-sugar hydrolase), C-terminal domain"/>
    <property type="match status" value="1"/>
</dbReference>
<keyword evidence="3" id="KW-0547">Nucleotide-binding</keyword>
<comment type="similarity">
    <text evidence="1 3">Belongs to the 5'-nucleotidase family.</text>
</comment>
<dbReference type="GO" id="GO:0000166">
    <property type="term" value="F:nucleotide binding"/>
    <property type="evidence" value="ECO:0007669"/>
    <property type="project" value="UniProtKB-KW"/>
</dbReference>
<evidence type="ECO:0000313" key="6">
    <source>
        <dbReference type="EnsemblProtists" id="PYU1_T004009"/>
    </source>
</evidence>
<feature type="signal peptide" evidence="3">
    <location>
        <begin position="1"/>
        <end position="25"/>
    </location>
</feature>
<dbReference type="Pfam" id="PF02872">
    <property type="entry name" value="5_nucleotid_C"/>
    <property type="match status" value="1"/>
</dbReference>
<dbReference type="GO" id="GO:0009166">
    <property type="term" value="P:nucleotide catabolic process"/>
    <property type="evidence" value="ECO:0007669"/>
    <property type="project" value="InterPro"/>
</dbReference>
<evidence type="ECO:0000259" key="4">
    <source>
        <dbReference type="Pfam" id="PF00149"/>
    </source>
</evidence>
<dbReference type="eggNOG" id="KOG4419">
    <property type="taxonomic scope" value="Eukaryota"/>
</dbReference>
<dbReference type="AlphaFoldDB" id="K3WGB8"/>
<dbReference type="HOGENOM" id="CLU_005854_7_2_1"/>
<reference evidence="6" key="3">
    <citation type="submission" date="2015-02" db="UniProtKB">
        <authorList>
            <consortium name="EnsemblProtists"/>
        </authorList>
    </citation>
    <scope>IDENTIFICATION</scope>
    <source>
        <strain evidence="6">DAOM BR144</strain>
    </source>
</reference>
<dbReference type="InterPro" id="IPR036907">
    <property type="entry name" value="5'-Nucleotdase_C_sf"/>
</dbReference>
<organism evidence="6 7">
    <name type="scientific">Globisporangium ultimum (strain ATCC 200006 / CBS 805.95 / DAOM BR144)</name>
    <name type="common">Pythium ultimum</name>
    <dbReference type="NCBI Taxonomy" id="431595"/>
    <lineage>
        <taxon>Eukaryota</taxon>
        <taxon>Sar</taxon>
        <taxon>Stramenopiles</taxon>
        <taxon>Oomycota</taxon>
        <taxon>Peronosporomycetes</taxon>
        <taxon>Pythiales</taxon>
        <taxon>Pythiaceae</taxon>
        <taxon>Globisporangium</taxon>
    </lineage>
</organism>
<dbReference type="PANTHER" id="PTHR11575">
    <property type="entry name" value="5'-NUCLEOTIDASE-RELATED"/>
    <property type="match status" value="1"/>
</dbReference>
<sequence length="537" mass="58848">MKIFHVQFFISALVALLLPVRNADAARNLTATVDIMAYSDVYEMLQDDVSGLKLGGPSRVVPLVKDMRCKNPNSLVLFAGDTMSPSLWSSQFRGMQMVDAHNAIGIDFASLGNHEFDFGIEGFYNVSKASNFPWLNANCYEVGTKTLLRGTMPNAVKTFDHRKFGKVKIGFFGVMYDMKDSSKGLYWTDPIEAAKQQVKLLKNQSVDLIIALTHQTLADDNRLSKEVTGVNLIYGGHDHTSMLQSNYGTPYLKPDFDFRSIWLSRIEYFAASGSLTTTTRMTHRAIPIVEEMPSDPDLDKVIADYTIKIGILHARVIGTLCEPLDVTNKLVRAGDTPVGAIFSDAGLSFYGPGSADASVTNGGSIRTDKVYPAGNLSIGQVIAWSPFGNTLMIIETDGASLRKYLEREMTASCGDGLVILNGYYVQPGGFKYIFTCTAKGIGKITSLEWFKHPTRSGPVLDTDVFKLALSGFLYNTEFLLTPGAMVKRVVVNEAEASRIDTALEMYVKSFSNASVCVKPDGRSLVLFANNATFTATV</sequence>
<evidence type="ECO:0000256" key="2">
    <source>
        <dbReference type="ARBA" id="ARBA00022729"/>
    </source>
</evidence>
<proteinExistence type="inferred from homology"/>
<dbReference type="EnsemblProtists" id="PYU1_T004009">
    <property type="protein sequence ID" value="PYU1_T004009"/>
    <property type="gene ID" value="PYU1_G003999"/>
</dbReference>
<reference evidence="7" key="2">
    <citation type="submission" date="2010-04" db="EMBL/GenBank/DDBJ databases">
        <authorList>
            <person name="Buell R."/>
            <person name="Hamilton J."/>
            <person name="Hostetler J."/>
        </authorList>
    </citation>
    <scope>NUCLEOTIDE SEQUENCE [LARGE SCALE GENOMIC DNA]</scope>
    <source>
        <strain evidence="7">DAOM:BR144</strain>
    </source>
</reference>
<evidence type="ECO:0008006" key="8">
    <source>
        <dbReference type="Google" id="ProtNLM"/>
    </source>
</evidence>
<evidence type="ECO:0000256" key="1">
    <source>
        <dbReference type="ARBA" id="ARBA00006654"/>
    </source>
</evidence>
<feature type="chain" id="PRO_5005137466" description="5'-Nucleotidase C-terminal domain-containing protein" evidence="3">
    <location>
        <begin position="26"/>
        <end position="537"/>
    </location>
</feature>
<dbReference type="Pfam" id="PF00149">
    <property type="entry name" value="Metallophos"/>
    <property type="match status" value="1"/>
</dbReference>
<dbReference type="InterPro" id="IPR029052">
    <property type="entry name" value="Metallo-depent_PP-like"/>
</dbReference>
<dbReference type="InterPro" id="IPR008334">
    <property type="entry name" value="5'-Nucleotdase_C"/>
</dbReference>
<keyword evidence="2 3" id="KW-0732">Signal</keyword>
<dbReference type="InParanoid" id="K3WGB8"/>
<accession>K3WGB8</accession>
<feature type="domain" description="Calcineurin-like phosphoesterase" evidence="4">
    <location>
        <begin position="36"/>
        <end position="240"/>
    </location>
</feature>
<dbReference type="GO" id="GO:0016787">
    <property type="term" value="F:hydrolase activity"/>
    <property type="evidence" value="ECO:0007669"/>
    <property type="project" value="UniProtKB-KW"/>
</dbReference>
<dbReference type="EMBL" id="GL376567">
    <property type="status" value="NOT_ANNOTATED_CDS"/>
    <property type="molecule type" value="Genomic_DNA"/>
</dbReference>
<evidence type="ECO:0000313" key="7">
    <source>
        <dbReference type="Proteomes" id="UP000019132"/>
    </source>
</evidence>
<keyword evidence="7" id="KW-1185">Reference proteome</keyword>
<dbReference type="InterPro" id="IPR004843">
    <property type="entry name" value="Calcineurin-like_PHP"/>
</dbReference>
<dbReference type="InterPro" id="IPR006179">
    <property type="entry name" value="5_nucleotidase/apyrase"/>
</dbReference>
<evidence type="ECO:0000256" key="3">
    <source>
        <dbReference type="RuleBase" id="RU362119"/>
    </source>
</evidence>
<dbReference type="OMA" id="CHAQANT"/>
<dbReference type="SUPFAM" id="SSF56300">
    <property type="entry name" value="Metallo-dependent phosphatases"/>
    <property type="match status" value="1"/>
</dbReference>
<dbReference type="STRING" id="431595.K3WGB8"/>
<dbReference type="VEuPathDB" id="FungiDB:PYU1_G003999"/>
<reference evidence="7" key="1">
    <citation type="journal article" date="2010" name="Genome Biol.">
        <title>Genome sequence of the necrotrophic plant pathogen Pythium ultimum reveals original pathogenicity mechanisms and effector repertoire.</title>
        <authorList>
            <person name="Levesque C.A."/>
            <person name="Brouwer H."/>
            <person name="Cano L."/>
            <person name="Hamilton J.P."/>
            <person name="Holt C."/>
            <person name="Huitema E."/>
            <person name="Raffaele S."/>
            <person name="Robideau G.P."/>
            <person name="Thines M."/>
            <person name="Win J."/>
            <person name="Zerillo M.M."/>
            <person name="Beakes G.W."/>
            <person name="Boore J.L."/>
            <person name="Busam D."/>
            <person name="Dumas B."/>
            <person name="Ferriera S."/>
            <person name="Fuerstenberg S.I."/>
            <person name="Gachon C.M."/>
            <person name="Gaulin E."/>
            <person name="Govers F."/>
            <person name="Grenville-Briggs L."/>
            <person name="Horner N."/>
            <person name="Hostetler J."/>
            <person name="Jiang R.H."/>
            <person name="Johnson J."/>
            <person name="Krajaejun T."/>
            <person name="Lin H."/>
            <person name="Meijer H.J."/>
            <person name="Moore B."/>
            <person name="Morris P."/>
            <person name="Phuntmart V."/>
            <person name="Puiu D."/>
            <person name="Shetty J."/>
            <person name="Stajich J.E."/>
            <person name="Tripathy S."/>
            <person name="Wawra S."/>
            <person name="van West P."/>
            <person name="Whitty B.R."/>
            <person name="Coutinho P.M."/>
            <person name="Henrissat B."/>
            <person name="Martin F."/>
            <person name="Thomas P.D."/>
            <person name="Tyler B.M."/>
            <person name="De Vries R.P."/>
            <person name="Kamoun S."/>
            <person name="Yandell M."/>
            <person name="Tisserat N."/>
            <person name="Buell C.R."/>
        </authorList>
    </citation>
    <scope>NUCLEOTIDE SEQUENCE</scope>
    <source>
        <strain evidence="7">DAOM:BR144</strain>
    </source>
</reference>
<dbReference type="PRINTS" id="PR01607">
    <property type="entry name" value="APYRASEFAMLY"/>
</dbReference>
<name>K3WGB8_GLOUD</name>
<keyword evidence="3" id="KW-0378">Hydrolase</keyword>
<evidence type="ECO:0000259" key="5">
    <source>
        <dbReference type="Pfam" id="PF02872"/>
    </source>
</evidence>
<dbReference type="PANTHER" id="PTHR11575:SF48">
    <property type="entry name" value="5'-NUCLEOTIDASE"/>
    <property type="match status" value="1"/>
</dbReference>
<protein>
    <recommendedName>
        <fullName evidence="8">5'-Nucleotidase C-terminal domain-containing protein</fullName>
    </recommendedName>
</protein>
<feature type="domain" description="5'-Nucleotidase C-terminal" evidence="5">
    <location>
        <begin position="317"/>
        <end position="474"/>
    </location>
</feature>